<keyword evidence="3 10" id="KW-0812">Transmembrane</keyword>
<comment type="caution">
    <text evidence="12">The sequence shown here is derived from an EMBL/GenBank/DDBJ whole genome shotgun (WGS) entry which is preliminary data.</text>
</comment>
<keyword evidence="6 10" id="KW-1133">Transmembrane helix</keyword>
<reference evidence="12" key="1">
    <citation type="submission" date="2020-06" db="EMBL/GenBank/DDBJ databases">
        <authorList>
            <person name="Ji K."/>
            <person name="Li J."/>
        </authorList>
    </citation>
    <scope>NUCLEOTIDE SEQUENCE</scope>
    <source>
        <strain evidence="12">JKM2019</strain>
        <tissue evidence="12">Whole body</tissue>
    </source>
</reference>
<evidence type="ECO:0000256" key="10">
    <source>
        <dbReference type="SAM" id="Phobius"/>
    </source>
</evidence>
<evidence type="ECO:0000256" key="7">
    <source>
        <dbReference type="ARBA" id="ARBA00023136"/>
    </source>
</evidence>
<gene>
    <name evidence="12" type="ORF">HUG17_10106</name>
</gene>
<keyword evidence="7 10" id="KW-0472">Membrane</keyword>
<reference evidence="12" key="2">
    <citation type="journal article" date="2021" name="World Allergy Organ. J.">
        <title>Chromosome-level assembly of Dermatophagoides farinae genome and transcriptome reveals two novel allergens Der f 37 and Der f 39.</title>
        <authorList>
            <person name="Chen J."/>
            <person name="Cai Z."/>
            <person name="Fan D."/>
            <person name="Hu J."/>
            <person name="Hou Y."/>
            <person name="He Y."/>
            <person name="Zhang Z."/>
            <person name="Zhao Z."/>
            <person name="Gao P."/>
            <person name="Hu W."/>
            <person name="Sun J."/>
            <person name="Li J."/>
            <person name="Ji K."/>
        </authorList>
    </citation>
    <scope>NUCLEOTIDE SEQUENCE</scope>
    <source>
        <strain evidence="12">JKM2019</strain>
    </source>
</reference>
<sequence>MITEAENVADYVPSFYYLFTLLPIFLVITTPTVAGSIVTATGIGSSSNLLQNQYIIYRVHQIDMPYGHFGSRSSTFNLEALTPDQLLSDIFIRKCALFKWRDLFRKNFHDIFIKKILQESLVAAVLIIYDDDIININKPLTMDELNKWQNIEKRLMTNETLLPIYFIQENNDINRLYEELMESSSSSAENNSNKQRESSLGSKTSAAEMILQKIFFDSYQFVVNGPPITVINNPIVTNFQTKLIGAGIEDQIPTYVIVSHYDSYSIIPALTNGADSNASGVIIFLELMRLFSKLYSNIKTRPKANLVFLLSGGGKLNYFGTKNDNIQFAFCLESLADTMNENSLFMYVSKPPKSGTQASFWNNLQEISSDYPQINTTLIHKKINLAEDYLYWEHERFSLKRISAFTLTSLSTSKIIQRRTMIDAIQQNDEQQRLNHIENYINIIGESLARQLYGPIKENLLSGEYSVSRQFIQSISKQLHNVPRTQNLLFTTQKDAQNYQLPPLLKTIQMMMKKYSDGNVRTLHYKVDSKNPEFVFYEPVETRLFIYKTKPAIFDLFITMIVAIYLFAFFLVIKYYNHLISLTRILTMVTTTSMAKEKAHSS</sequence>
<evidence type="ECO:0000256" key="1">
    <source>
        <dbReference type="ARBA" id="ARBA00004389"/>
    </source>
</evidence>
<proteinExistence type="inferred from homology"/>
<evidence type="ECO:0000313" key="12">
    <source>
        <dbReference type="EMBL" id="KAH7643415.1"/>
    </source>
</evidence>
<keyword evidence="5" id="KW-0256">Endoplasmic reticulum</keyword>
<dbReference type="PANTHER" id="PTHR31826">
    <property type="entry name" value="NICALIN"/>
    <property type="match status" value="1"/>
</dbReference>
<dbReference type="AlphaFoldDB" id="A0A9D4P5G6"/>
<dbReference type="Gene3D" id="3.40.630.10">
    <property type="entry name" value="Zn peptidases"/>
    <property type="match status" value="1"/>
</dbReference>
<evidence type="ECO:0000259" key="11">
    <source>
        <dbReference type="Pfam" id="PF04389"/>
    </source>
</evidence>
<evidence type="ECO:0000256" key="6">
    <source>
        <dbReference type="ARBA" id="ARBA00022989"/>
    </source>
</evidence>
<evidence type="ECO:0000256" key="5">
    <source>
        <dbReference type="ARBA" id="ARBA00022824"/>
    </source>
</evidence>
<protein>
    <recommendedName>
        <fullName evidence="9">BOS complex subunit NCLN</fullName>
    </recommendedName>
</protein>
<evidence type="ECO:0000256" key="8">
    <source>
        <dbReference type="ARBA" id="ARBA00023180"/>
    </source>
</evidence>
<organism evidence="12">
    <name type="scientific">Dermatophagoides farinae</name>
    <name type="common">American house dust mite</name>
    <dbReference type="NCBI Taxonomy" id="6954"/>
    <lineage>
        <taxon>Eukaryota</taxon>
        <taxon>Metazoa</taxon>
        <taxon>Ecdysozoa</taxon>
        <taxon>Arthropoda</taxon>
        <taxon>Chelicerata</taxon>
        <taxon>Arachnida</taxon>
        <taxon>Acari</taxon>
        <taxon>Acariformes</taxon>
        <taxon>Sarcoptiformes</taxon>
        <taxon>Astigmata</taxon>
        <taxon>Psoroptidia</taxon>
        <taxon>Analgoidea</taxon>
        <taxon>Pyroglyphidae</taxon>
        <taxon>Dermatophagoidinae</taxon>
        <taxon>Dermatophagoides</taxon>
    </lineage>
</organism>
<dbReference type="InterPro" id="IPR016574">
    <property type="entry name" value="Nicalin"/>
</dbReference>
<evidence type="ECO:0000256" key="9">
    <source>
        <dbReference type="ARBA" id="ARBA00034873"/>
    </source>
</evidence>
<accession>A0A9D4P5G6</accession>
<comment type="similarity">
    <text evidence="2">Belongs to the nicastrin family.</text>
</comment>
<name>A0A9D4P5G6_DERFA</name>
<dbReference type="SUPFAM" id="SSF53187">
    <property type="entry name" value="Zn-dependent exopeptidases"/>
    <property type="match status" value="1"/>
</dbReference>
<feature type="transmembrane region" description="Helical" evidence="10">
    <location>
        <begin position="552"/>
        <end position="573"/>
    </location>
</feature>
<dbReference type="InterPro" id="IPR007484">
    <property type="entry name" value="Peptidase_M28"/>
</dbReference>
<evidence type="ECO:0000256" key="3">
    <source>
        <dbReference type="ARBA" id="ARBA00022692"/>
    </source>
</evidence>
<comment type="subcellular location">
    <subcellularLocation>
        <location evidence="1">Endoplasmic reticulum membrane</location>
        <topology evidence="1">Single-pass membrane protein</topology>
    </subcellularLocation>
</comment>
<dbReference type="CDD" id="cd03882">
    <property type="entry name" value="M28_nicalin_like"/>
    <property type="match status" value="1"/>
</dbReference>
<keyword evidence="8" id="KW-0325">Glycoprotein</keyword>
<dbReference type="GO" id="GO:0005789">
    <property type="term" value="C:endoplasmic reticulum membrane"/>
    <property type="evidence" value="ECO:0007669"/>
    <property type="project" value="UniProtKB-SubCell"/>
</dbReference>
<keyword evidence="4" id="KW-0732">Signal</keyword>
<dbReference type="EMBL" id="SDOV01000003">
    <property type="protein sequence ID" value="KAH7643415.1"/>
    <property type="molecule type" value="Genomic_DNA"/>
</dbReference>
<dbReference type="GO" id="GO:0009966">
    <property type="term" value="P:regulation of signal transduction"/>
    <property type="evidence" value="ECO:0007669"/>
    <property type="project" value="InterPro"/>
</dbReference>
<evidence type="ECO:0000256" key="2">
    <source>
        <dbReference type="ARBA" id="ARBA00007717"/>
    </source>
</evidence>
<dbReference type="Proteomes" id="UP000828236">
    <property type="component" value="Unassembled WGS sequence"/>
</dbReference>
<feature type="transmembrane region" description="Helical" evidence="10">
    <location>
        <begin position="15"/>
        <end position="38"/>
    </location>
</feature>
<dbReference type="Pfam" id="PF04389">
    <property type="entry name" value="Peptidase_M28"/>
    <property type="match status" value="1"/>
</dbReference>
<evidence type="ECO:0000256" key="4">
    <source>
        <dbReference type="ARBA" id="ARBA00022729"/>
    </source>
</evidence>
<feature type="domain" description="Peptidase M28" evidence="11">
    <location>
        <begin position="254"/>
        <end position="313"/>
    </location>
</feature>